<evidence type="ECO:0000256" key="1">
    <source>
        <dbReference type="SAM" id="SignalP"/>
    </source>
</evidence>
<protein>
    <submittedName>
        <fullName evidence="2">Uncharacterized protein</fullName>
    </submittedName>
</protein>
<organism evidence="2 3">
    <name type="scientific">Paramecium primaurelia</name>
    <dbReference type="NCBI Taxonomy" id="5886"/>
    <lineage>
        <taxon>Eukaryota</taxon>
        <taxon>Sar</taxon>
        <taxon>Alveolata</taxon>
        <taxon>Ciliophora</taxon>
        <taxon>Intramacronucleata</taxon>
        <taxon>Oligohymenophorea</taxon>
        <taxon>Peniculida</taxon>
        <taxon>Parameciidae</taxon>
        <taxon>Paramecium</taxon>
    </lineage>
</organism>
<feature type="signal peptide" evidence="1">
    <location>
        <begin position="1"/>
        <end position="18"/>
    </location>
</feature>
<dbReference type="CDD" id="cd00064">
    <property type="entry name" value="FU"/>
    <property type="match status" value="1"/>
</dbReference>
<proteinExistence type="predicted"/>
<accession>A0A8S1JND8</accession>
<name>A0A8S1JND8_PARPR</name>
<keyword evidence="1" id="KW-0732">Signal</keyword>
<dbReference type="InterPro" id="IPR006212">
    <property type="entry name" value="Furin_repeat"/>
</dbReference>
<evidence type="ECO:0000313" key="3">
    <source>
        <dbReference type="Proteomes" id="UP000688137"/>
    </source>
</evidence>
<dbReference type="PANTHER" id="PTHR38934">
    <property type="entry name" value="HYPHALLY REGULATED CELL WALL PROTEIN 1"/>
    <property type="match status" value="1"/>
</dbReference>
<feature type="chain" id="PRO_5035934347" evidence="1">
    <location>
        <begin position="19"/>
        <end position="335"/>
    </location>
</feature>
<dbReference type="Proteomes" id="UP000688137">
    <property type="component" value="Unassembled WGS sequence"/>
</dbReference>
<comment type="caution">
    <text evidence="2">The sequence shown here is derived from an EMBL/GenBank/DDBJ whole genome shotgun (WGS) entry which is preliminary data.</text>
</comment>
<dbReference type="EMBL" id="CAJJDM010000001">
    <property type="protein sequence ID" value="CAD8042899.1"/>
    <property type="molecule type" value="Genomic_DNA"/>
</dbReference>
<dbReference type="AlphaFoldDB" id="A0A8S1JND8"/>
<evidence type="ECO:0000313" key="2">
    <source>
        <dbReference type="EMBL" id="CAD8042899.1"/>
    </source>
</evidence>
<reference evidence="2" key="1">
    <citation type="submission" date="2021-01" db="EMBL/GenBank/DDBJ databases">
        <authorList>
            <consortium name="Genoscope - CEA"/>
            <person name="William W."/>
        </authorList>
    </citation>
    <scope>NUCLEOTIDE SEQUENCE</scope>
</reference>
<keyword evidence="3" id="KW-1185">Reference proteome</keyword>
<sequence length="335" mass="38047">MNFLIISIIVGLIVVSSSQWQSYHLLYSDVKFTYKNDSSAQMHSGGFLLPSRETTANFIDCNSPSTTYITLNSTYPQTRSSFMITLKNGYLFSVDFYFQGTWTSQTVTIMINQVSYTYNYTSPKNYQSTSGFCDDFAYEVKTVTFTYQQPNQTSGQLYFTSQNTNDGQVSIRNISITLPKCYPSCKQCTGPQFNQCTSCYYGIPINNICLSHPSILQNLKEHICRDICDININVSCQYNGFQKSYLNETCVKNQIKLCAPQNQLQEAEICIPIHEDQIKISDEQYKDQFIQPYQGCQSFKAKCQSSCIQCDNTGCGCQTCKVGYRNIDNVCQSIC</sequence>
<dbReference type="OMA" id="CDININV"/>
<dbReference type="PANTHER" id="PTHR38934:SF6">
    <property type="entry name" value="CHROMOSOME UNDETERMINED SCAFFOLD_176, WHOLE GENOME SHOTGUN SEQUENCE"/>
    <property type="match status" value="1"/>
</dbReference>
<gene>
    <name evidence="2" type="ORF">PPRIM_AZ9-3.1.T0040117</name>
</gene>